<protein>
    <submittedName>
        <fullName evidence="1">Uncharacterized protein</fullName>
    </submittedName>
</protein>
<dbReference type="EMBL" id="JBHUDO010000001">
    <property type="protein sequence ID" value="MFD1644663.1"/>
    <property type="molecule type" value="Genomic_DNA"/>
</dbReference>
<comment type="caution">
    <text evidence="1">The sequence shown here is derived from an EMBL/GenBank/DDBJ whole genome shotgun (WGS) entry which is preliminary data.</text>
</comment>
<sequence>MAITVNTLGEVPEGSGYIVEVGLEGTNHPANQIDRDRIRDELGIGEWYVRTGNRTEEQQLTEQIEEHVSHTRLPAYLILPIHPEEADEAVVVHLDNVESERLAWEILQIAISNMRELSEKSDPRASSLANQISTDDSLKVLSVGANIITVIQFVA</sequence>
<gene>
    <name evidence="1" type="ORF">ACFSBL_03105</name>
</gene>
<dbReference type="AlphaFoldDB" id="A0ABD6DHR1"/>
<keyword evidence="2" id="KW-1185">Reference proteome</keyword>
<evidence type="ECO:0000313" key="2">
    <source>
        <dbReference type="Proteomes" id="UP001597034"/>
    </source>
</evidence>
<evidence type="ECO:0000313" key="1">
    <source>
        <dbReference type="EMBL" id="MFD1644663.1"/>
    </source>
</evidence>
<dbReference type="RefSeq" id="WP_256399921.1">
    <property type="nucleotide sequence ID" value="NZ_JANHJR010000002.1"/>
</dbReference>
<organism evidence="1 2">
    <name type="scientific">Haloarchaeobius litoreus</name>
    <dbReference type="NCBI Taxonomy" id="755306"/>
    <lineage>
        <taxon>Archaea</taxon>
        <taxon>Methanobacteriati</taxon>
        <taxon>Methanobacteriota</taxon>
        <taxon>Stenosarchaea group</taxon>
        <taxon>Halobacteria</taxon>
        <taxon>Halobacteriales</taxon>
        <taxon>Halorubellaceae</taxon>
        <taxon>Haloarchaeobius</taxon>
    </lineage>
</organism>
<reference evidence="1 2" key="1">
    <citation type="journal article" date="2019" name="Int. J. Syst. Evol. Microbiol.">
        <title>The Global Catalogue of Microorganisms (GCM) 10K type strain sequencing project: providing services to taxonomists for standard genome sequencing and annotation.</title>
        <authorList>
            <consortium name="The Broad Institute Genomics Platform"/>
            <consortium name="The Broad Institute Genome Sequencing Center for Infectious Disease"/>
            <person name="Wu L."/>
            <person name="Ma J."/>
        </authorList>
    </citation>
    <scope>NUCLEOTIDE SEQUENCE [LARGE SCALE GENOMIC DNA]</scope>
    <source>
        <strain evidence="1 2">CGMCC 1.10390</strain>
    </source>
</reference>
<dbReference type="Proteomes" id="UP001597034">
    <property type="component" value="Unassembled WGS sequence"/>
</dbReference>
<accession>A0ABD6DHR1</accession>
<proteinExistence type="predicted"/>
<name>A0ABD6DHR1_9EURY</name>